<evidence type="ECO:0000256" key="11">
    <source>
        <dbReference type="SAM" id="Coils"/>
    </source>
</evidence>
<evidence type="ECO:0000256" key="6">
    <source>
        <dbReference type="ARBA" id="ARBA00022500"/>
    </source>
</evidence>
<evidence type="ECO:0000256" key="10">
    <source>
        <dbReference type="ARBA" id="ARBA00023225"/>
    </source>
</evidence>
<dbReference type="InterPro" id="IPR053716">
    <property type="entry name" value="Flag_assembly_chemotaxis_eff"/>
</dbReference>
<dbReference type="Pfam" id="PF02050">
    <property type="entry name" value="FliJ"/>
    <property type="match status" value="1"/>
</dbReference>
<feature type="coiled-coil region" evidence="11">
    <location>
        <begin position="11"/>
        <end position="38"/>
    </location>
</feature>
<keyword evidence="4" id="KW-0813">Transport</keyword>
<evidence type="ECO:0000256" key="5">
    <source>
        <dbReference type="ARBA" id="ARBA00022475"/>
    </source>
</evidence>
<keyword evidence="5" id="KW-1003">Cell membrane</keyword>
<keyword evidence="6" id="KW-0145">Chemotaxis</keyword>
<keyword evidence="12" id="KW-0969">Cilium</keyword>
<evidence type="ECO:0000313" key="12">
    <source>
        <dbReference type="EMBL" id="AMX84039.1"/>
    </source>
</evidence>
<proteinExistence type="inferred from homology"/>
<keyword evidence="9" id="KW-0472">Membrane</keyword>
<dbReference type="RefSeq" id="WP_063166295.1">
    <property type="nucleotide sequence ID" value="NZ_CP014342.1"/>
</dbReference>
<evidence type="ECO:0000256" key="1">
    <source>
        <dbReference type="ARBA" id="ARBA00004413"/>
    </source>
</evidence>
<evidence type="ECO:0000256" key="9">
    <source>
        <dbReference type="ARBA" id="ARBA00023136"/>
    </source>
</evidence>
<keyword evidence="12" id="KW-0966">Cell projection</keyword>
<keyword evidence="7" id="KW-1005">Bacterial flagellum biogenesis</keyword>
<evidence type="ECO:0000256" key="8">
    <source>
        <dbReference type="ARBA" id="ARBA00022927"/>
    </source>
</evidence>
<reference evidence="12 13" key="1">
    <citation type="submission" date="2016-02" db="EMBL/GenBank/DDBJ databases">
        <title>Complete genome sequence of Geobacillus subterraneus KCTC 3922T.</title>
        <authorList>
            <person name="Lee D.-W."/>
            <person name="Lee Y.-J."/>
            <person name="Lee S.-J."/>
            <person name="Park G.-S."/>
            <person name="Lee S.-J."/>
            <person name="Shin J.-H."/>
        </authorList>
    </citation>
    <scope>NUCLEOTIDE SEQUENCE [LARGE SCALE GENOMIC DNA]</scope>
    <source>
        <strain evidence="12 13">KCTC 3922</strain>
    </source>
</reference>
<comment type="similarity">
    <text evidence="2">Belongs to the FliJ family.</text>
</comment>
<keyword evidence="12" id="KW-0282">Flagellum</keyword>
<dbReference type="EMBL" id="CP014342">
    <property type="protein sequence ID" value="AMX84039.1"/>
    <property type="molecule type" value="Genomic_DNA"/>
</dbReference>
<evidence type="ECO:0000256" key="4">
    <source>
        <dbReference type="ARBA" id="ARBA00022448"/>
    </source>
</evidence>
<sequence length="148" mass="17931">MAPTFRLQKVLTMKEKEKEKALGEYEEAVRRFEQAAEALYHLLKEKEKCEAARDEQLRTGLSIGAIRHMLQYISNVQRSIDHYQLIVMQAREQMQRRQQRLIELNIEVKKYEKMRERVRRWTEQREKEAESRFLDEMAVQRFARQGES</sequence>
<feature type="coiled-coil region" evidence="11">
    <location>
        <begin position="87"/>
        <end position="131"/>
    </location>
</feature>
<accession>A0ABN4NHA0</accession>
<keyword evidence="10" id="KW-1006">Bacterial flagellum protein export</keyword>
<evidence type="ECO:0000256" key="2">
    <source>
        <dbReference type="ARBA" id="ARBA00010004"/>
    </source>
</evidence>
<dbReference type="Proteomes" id="UP000076226">
    <property type="component" value="Chromosome"/>
</dbReference>
<evidence type="ECO:0000256" key="3">
    <source>
        <dbReference type="ARBA" id="ARBA00020392"/>
    </source>
</evidence>
<keyword evidence="13" id="KW-1185">Reference proteome</keyword>
<keyword evidence="8" id="KW-0653">Protein transport</keyword>
<dbReference type="NCBIfam" id="TIGR02473">
    <property type="entry name" value="flagell_FliJ"/>
    <property type="match status" value="1"/>
</dbReference>
<evidence type="ECO:0000256" key="7">
    <source>
        <dbReference type="ARBA" id="ARBA00022795"/>
    </source>
</evidence>
<comment type="subcellular location">
    <subcellularLocation>
        <location evidence="1">Cell membrane</location>
        <topology evidence="1">Peripheral membrane protein</topology>
        <orientation evidence="1">Cytoplasmic side</orientation>
    </subcellularLocation>
</comment>
<dbReference type="InterPro" id="IPR012823">
    <property type="entry name" value="Flagell_FliJ"/>
</dbReference>
<name>A0ABN4NHA0_9BACL</name>
<gene>
    <name evidence="12" type="primary">fliJ</name>
    <name evidence="12" type="ORF">GS3922_10405</name>
</gene>
<organism evidence="12 13">
    <name type="scientific">Geobacillus subterraneus</name>
    <dbReference type="NCBI Taxonomy" id="129338"/>
    <lineage>
        <taxon>Bacteria</taxon>
        <taxon>Bacillati</taxon>
        <taxon>Bacillota</taxon>
        <taxon>Bacilli</taxon>
        <taxon>Bacillales</taxon>
        <taxon>Anoxybacillaceae</taxon>
        <taxon>Geobacillus</taxon>
    </lineage>
</organism>
<evidence type="ECO:0000313" key="13">
    <source>
        <dbReference type="Proteomes" id="UP000076226"/>
    </source>
</evidence>
<protein>
    <recommendedName>
        <fullName evidence="3">Flagellar FliJ protein</fullName>
    </recommendedName>
</protein>
<dbReference type="Gene3D" id="1.10.287.1700">
    <property type="match status" value="1"/>
</dbReference>
<keyword evidence="11" id="KW-0175">Coiled coil</keyword>